<name>A0ABY3ZKH6_9RHOB</name>
<evidence type="ECO:0000256" key="1">
    <source>
        <dbReference type="ARBA" id="ARBA00023002"/>
    </source>
</evidence>
<proteinExistence type="predicted"/>
<gene>
    <name evidence="4" type="primary">ghrA_1</name>
    <name evidence="4" type="ORF">DSM109990_01801</name>
</gene>
<dbReference type="RefSeq" id="WP_243260659.1">
    <property type="nucleotide sequence ID" value="NZ_CP085144.1"/>
</dbReference>
<keyword evidence="1 4" id="KW-0560">Oxidoreductase</keyword>
<dbReference type="GO" id="GO:0030267">
    <property type="term" value="F:glyoxylate reductase (NADPH) activity"/>
    <property type="evidence" value="ECO:0007669"/>
    <property type="project" value="UniProtKB-EC"/>
</dbReference>
<reference evidence="5" key="1">
    <citation type="journal article" date="2022" name="Microorganisms">
        <title>Beyond the ABCs#Discovery of Three New Plasmid Types in Rhodobacterales (RepQ, RepY, RepW).</title>
        <authorList>
            <person name="Freese H.M."/>
            <person name="Ringel V."/>
            <person name="Overmann J."/>
            <person name="Petersen J."/>
        </authorList>
    </citation>
    <scope>NUCLEOTIDE SEQUENCE [LARGE SCALE GENOMIC DNA]</scope>
    <source>
        <strain evidence="5">DSM 109990</strain>
    </source>
</reference>
<evidence type="ECO:0000313" key="4">
    <source>
        <dbReference type="EMBL" id="UOA14982.1"/>
    </source>
</evidence>
<sequence>MKPIVPFVHNLTGPLVAEWTQALQRAAPTLDIRAFGALSEAERETVKVAIVANPDPANLLEFPNLAWVQSLWAGVDRLIHEMPGENVRIARLVDPQLADTMAEAVLAWSLFLHRDMPRYAAQQAEKQWRQHRLPTPSERCIGVLGLGHLGQKSLRRLQQNDFNVIGWSRSPKSISEVTTFHGTEGLKKLTALVDILVVLLPLTPQTRGLLDEDLFSSLKKGAALINFARGDIIDGSALLGALDTGKVDHAVLDVFPVEPLPGDDLFWTHPKVTVLPHISAPTNMTTASSIVAENLGTFFSTGQMPETVSRKAGY</sequence>
<dbReference type="Pfam" id="PF02826">
    <property type="entry name" value="2-Hacid_dh_C"/>
    <property type="match status" value="1"/>
</dbReference>
<accession>A0ABY3ZKH6</accession>
<protein>
    <submittedName>
        <fullName evidence="4">Glyoxylate/hydroxypyruvate reductase A</fullName>
        <ecNumber evidence="4">1.1.1.79</ecNumber>
    </submittedName>
</protein>
<dbReference type="InterPro" id="IPR006140">
    <property type="entry name" value="D-isomer_DH_NAD-bd"/>
</dbReference>
<evidence type="ECO:0000259" key="3">
    <source>
        <dbReference type="Pfam" id="PF02826"/>
    </source>
</evidence>
<dbReference type="EC" id="1.1.1.79" evidence="4"/>
<dbReference type="CDD" id="cd12164">
    <property type="entry name" value="GDH_like_2"/>
    <property type="match status" value="1"/>
</dbReference>
<evidence type="ECO:0000256" key="2">
    <source>
        <dbReference type="ARBA" id="ARBA00023027"/>
    </source>
</evidence>
<organism evidence="4 5">
    <name type="scientific">Sulfitobacter dubius</name>
    <dbReference type="NCBI Taxonomy" id="218673"/>
    <lineage>
        <taxon>Bacteria</taxon>
        <taxon>Pseudomonadati</taxon>
        <taxon>Pseudomonadota</taxon>
        <taxon>Alphaproteobacteria</taxon>
        <taxon>Rhodobacterales</taxon>
        <taxon>Roseobacteraceae</taxon>
        <taxon>Sulfitobacter</taxon>
    </lineage>
</organism>
<dbReference type="SUPFAM" id="SSF51735">
    <property type="entry name" value="NAD(P)-binding Rossmann-fold domains"/>
    <property type="match status" value="1"/>
</dbReference>
<dbReference type="Gene3D" id="3.40.50.720">
    <property type="entry name" value="NAD(P)-binding Rossmann-like Domain"/>
    <property type="match status" value="2"/>
</dbReference>
<dbReference type="InterPro" id="IPR036291">
    <property type="entry name" value="NAD(P)-bd_dom_sf"/>
</dbReference>
<evidence type="ECO:0000313" key="5">
    <source>
        <dbReference type="Proteomes" id="UP000831019"/>
    </source>
</evidence>
<dbReference type="PANTHER" id="PTHR43333">
    <property type="entry name" value="2-HACID_DH_C DOMAIN-CONTAINING PROTEIN"/>
    <property type="match status" value="1"/>
</dbReference>
<dbReference type="Proteomes" id="UP000831019">
    <property type="component" value="Chromosome"/>
</dbReference>
<dbReference type="EMBL" id="CP085144">
    <property type="protein sequence ID" value="UOA14982.1"/>
    <property type="molecule type" value="Genomic_DNA"/>
</dbReference>
<dbReference type="SUPFAM" id="SSF52283">
    <property type="entry name" value="Formate/glycerate dehydrogenase catalytic domain-like"/>
    <property type="match status" value="1"/>
</dbReference>
<dbReference type="PANTHER" id="PTHR43333:SF1">
    <property type="entry name" value="D-ISOMER SPECIFIC 2-HYDROXYACID DEHYDROGENASE NAD-BINDING DOMAIN-CONTAINING PROTEIN"/>
    <property type="match status" value="1"/>
</dbReference>
<feature type="domain" description="D-isomer specific 2-hydroxyacid dehydrogenase NAD-binding" evidence="3">
    <location>
        <begin position="109"/>
        <end position="279"/>
    </location>
</feature>
<keyword evidence="5" id="KW-1185">Reference proteome</keyword>
<keyword evidence="2" id="KW-0520">NAD</keyword>